<sequence length="858" mass="97884">MERFSNRKLSEDDLLGCWEIVSCKLAEERYPSVEGIKFQLEEGGDLVWMMSSALEQETLPFFSCETFMFDRFEEELICYGSSVDRIGLKCTFESNQLVLRYDKHLKLCCQKVNQEQSENLFSLPYTLLPALNEGFFTDITFTASNGEKFPAHKTILCCFFTDIYKWDKIPAFLTDLSPDVLRGLLHYIYTCCLPRDLSEDTAKKLMRISQLNSNHVGSLGELCVEFLEATAVKNRIKSLMSEMFAILEQVLQMTESLAADLRHNNTQAYALIAGTTKSALKQLVVGILKFTLLCDIFTKHKSDLSREERQEIIQHSRKRLPSFVELVETFLVIFQASVSGLSRSDKEELAVHIIPEIEKMWLTSTELGGNALDALENITKKADKDHKKKTHLPKMATSLSRTLRNAVHLREVMTLKRFQQKVSSTLVFLLQKRGDFGALSEDQKIRAVVKSMDKIMLEIPEQIRTLQKFPKVFEKKLSWKEWKHSYKVWTSFVSLALRKVMANRVILEPVVEEASSLIHDAEFTNLVKEIGFLRESEDEDKPENPSPPKKSTARVESVVTCPPGDKSPLAQSVLQLLLSGDNADMSFTFDTTDLVHCSTCAECKHFSKQNSRAEIPAHRVIVATRCDWFRRALLSGMKESIERRILVPDTSPCLFHKFLGYLYSGTLDKRTLSTDDVPEMLALSDKYEVDSLKEICEQILLRDVDEDTVLLYMGLAEQFTVPRLKEECLRYIAAHLEVMESDMFEELPSNLKKEITDNVKQNMPQADPISEEVRQAFALTTLEDLGDLLDDDDDEDDDDYDSTGDDDDDVMPRGNSQVERCIETLRGVLGDAVPRRELLRVTLAADCDPNRALNFYFA</sequence>
<feature type="domain" description="BTB" evidence="2">
    <location>
        <begin position="137"/>
        <end position="190"/>
    </location>
</feature>
<accession>A0ABN8P839</accession>
<feature type="domain" description="BTB" evidence="2">
    <location>
        <begin position="583"/>
        <end position="671"/>
    </location>
</feature>
<dbReference type="SMART" id="SM00225">
    <property type="entry name" value="BTB"/>
    <property type="match status" value="2"/>
</dbReference>
<name>A0ABN8P839_9CNID</name>
<comment type="caution">
    <text evidence="3">The sequence shown here is derived from an EMBL/GenBank/DDBJ whole genome shotgun (WGS) entry which is preliminary data.</text>
</comment>
<dbReference type="PANTHER" id="PTHR24413">
    <property type="entry name" value="SPECKLE-TYPE POZ PROTEIN"/>
    <property type="match status" value="1"/>
</dbReference>
<feature type="region of interest" description="Disordered" evidence="1">
    <location>
        <begin position="787"/>
        <end position="816"/>
    </location>
</feature>
<dbReference type="InterPro" id="IPR037189">
    <property type="entry name" value="HBS1-like_N_sf"/>
</dbReference>
<evidence type="ECO:0000313" key="3">
    <source>
        <dbReference type="EMBL" id="CAH3136975.1"/>
    </source>
</evidence>
<dbReference type="Gene3D" id="3.30.710.10">
    <property type="entry name" value="Potassium Channel Kv1.1, Chain A"/>
    <property type="match status" value="2"/>
</dbReference>
<dbReference type="SUPFAM" id="SSF109732">
    <property type="entry name" value="HBS1-like domain"/>
    <property type="match status" value="1"/>
</dbReference>
<proteinExistence type="predicted"/>
<reference evidence="3 4" key="1">
    <citation type="submission" date="2022-05" db="EMBL/GenBank/DDBJ databases">
        <authorList>
            <consortium name="Genoscope - CEA"/>
            <person name="William W."/>
        </authorList>
    </citation>
    <scope>NUCLEOTIDE SEQUENCE [LARGE SCALE GENOMIC DNA]</scope>
</reference>
<dbReference type="PROSITE" id="PS50097">
    <property type="entry name" value="BTB"/>
    <property type="match status" value="2"/>
</dbReference>
<dbReference type="InterPro" id="IPR000210">
    <property type="entry name" value="BTB/POZ_dom"/>
</dbReference>
<dbReference type="CDD" id="cd18186">
    <property type="entry name" value="BTB_POZ_ZBTB_KLHL-like"/>
    <property type="match status" value="1"/>
</dbReference>
<feature type="region of interest" description="Disordered" evidence="1">
    <location>
        <begin position="534"/>
        <end position="555"/>
    </location>
</feature>
<dbReference type="Pfam" id="PF00651">
    <property type="entry name" value="BTB"/>
    <property type="match status" value="2"/>
</dbReference>
<evidence type="ECO:0000256" key="1">
    <source>
        <dbReference type="SAM" id="MobiDB-lite"/>
    </source>
</evidence>
<gene>
    <name evidence="3" type="ORF">PLOB_00038763</name>
</gene>
<dbReference type="EMBL" id="CALNXK010000058">
    <property type="protein sequence ID" value="CAH3136975.1"/>
    <property type="molecule type" value="Genomic_DNA"/>
</dbReference>
<organism evidence="3 4">
    <name type="scientific">Porites lobata</name>
    <dbReference type="NCBI Taxonomy" id="104759"/>
    <lineage>
        <taxon>Eukaryota</taxon>
        <taxon>Metazoa</taxon>
        <taxon>Cnidaria</taxon>
        <taxon>Anthozoa</taxon>
        <taxon>Hexacorallia</taxon>
        <taxon>Scleractinia</taxon>
        <taxon>Fungiina</taxon>
        <taxon>Poritidae</taxon>
        <taxon>Porites</taxon>
    </lineage>
</organism>
<dbReference type="InterPro" id="IPR011333">
    <property type="entry name" value="SKP1/BTB/POZ_sf"/>
</dbReference>
<keyword evidence="4" id="KW-1185">Reference proteome</keyword>
<dbReference type="Proteomes" id="UP001159405">
    <property type="component" value="Unassembled WGS sequence"/>
</dbReference>
<dbReference type="SUPFAM" id="SSF54695">
    <property type="entry name" value="POZ domain"/>
    <property type="match status" value="2"/>
</dbReference>
<protein>
    <recommendedName>
        <fullName evidence="2">BTB domain-containing protein</fullName>
    </recommendedName>
</protein>
<feature type="compositionally biased region" description="Acidic residues" evidence="1">
    <location>
        <begin position="787"/>
        <end position="809"/>
    </location>
</feature>
<dbReference type="Gene3D" id="1.10.8.10">
    <property type="entry name" value="DNA helicase RuvA subunit, C-terminal domain"/>
    <property type="match status" value="1"/>
</dbReference>
<evidence type="ECO:0000259" key="2">
    <source>
        <dbReference type="PROSITE" id="PS50097"/>
    </source>
</evidence>
<evidence type="ECO:0000313" key="4">
    <source>
        <dbReference type="Proteomes" id="UP001159405"/>
    </source>
</evidence>